<accession>A0A1S6J6E0</accession>
<organism evidence="2 3">
    <name type="scientific">Streptomyces pactum</name>
    <dbReference type="NCBI Taxonomy" id="68249"/>
    <lineage>
        <taxon>Bacteria</taxon>
        <taxon>Bacillati</taxon>
        <taxon>Actinomycetota</taxon>
        <taxon>Actinomycetes</taxon>
        <taxon>Kitasatosporales</taxon>
        <taxon>Streptomycetaceae</taxon>
        <taxon>Streptomyces</taxon>
    </lineage>
</organism>
<evidence type="ECO:0000313" key="2">
    <source>
        <dbReference type="EMBL" id="AQS67333.1"/>
    </source>
</evidence>
<keyword evidence="3" id="KW-1185">Reference proteome</keyword>
<protein>
    <submittedName>
        <fullName evidence="2">Uncharacterized protein</fullName>
    </submittedName>
</protein>
<dbReference type="AlphaFoldDB" id="A0A1S6J6E0"/>
<evidence type="ECO:0000313" key="3">
    <source>
        <dbReference type="Proteomes" id="UP000189443"/>
    </source>
</evidence>
<name>A0A1S6J6E0_9ACTN</name>
<dbReference type="Proteomes" id="UP000189443">
    <property type="component" value="Chromosome"/>
</dbReference>
<gene>
    <name evidence="2" type="ORF">B1H29_10680</name>
</gene>
<feature type="region of interest" description="Disordered" evidence="1">
    <location>
        <begin position="1"/>
        <end position="28"/>
    </location>
</feature>
<proteinExistence type="predicted"/>
<sequence>MAGSARRMIATPPGARRSRRVAVSRPRATGRPPIRGVIVLTVKLFGETLKAPRTLAVWHG</sequence>
<dbReference type="EMBL" id="CP019724">
    <property type="protein sequence ID" value="AQS67333.1"/>
    <property type="molecule type" value="Genomic_DNA"/>
</dbReference>
<evidence type="ECO:0000256" key="1">
    <source>
        <dbReference type="SAM" id="MobiDB-lite"/>
    </source>
</evidence>
<reference evidence="2 3" key="1">
    <citation type="submission" date="2017-02" db="EMBL/GenBank/DDBJ databases">
        <title>Streptomyces pactum ACT12 Genome sequencing and assembly.</title>
        <authorList>
            <person name="Xue Q."/>
            <person name="Yan X."/>
            <person name="Jia L."/>
            <person name="Yan H."/>
        </authorList>
    </citation>
    <scope>NUCLEOTIDE SEQUENCE [LARGE SCALE GENOMIC DNA]</scope>
    <source>
        <strain evidence="2 3">ACT12</strain>
    </source>
</reference>
<dbReference type="OrthoDB" id="4300708at2"/>
<dbReference type="KEGG" id="spac:B1H29_10680"/>